<dbReference type="SUPFAM" id="SSF55048">
    <property type="entry name" value="Probable ACP-binding domain of malonyl-CoA ACP transacylase"/>
    <property type="match status" value="1"/>
</dbReference>
<protein>
    <recommendedName>
        <fullName evidence="1">[acyl-carrier-protein] S-malonyltransferase</fullName>
        <ecNumber evidence="1">2.3.1.39</ecNumber>
    </recommendedName>
</protein>
<dbReference type="InterPro" id="IPR016036">
    <property type="entry name" value="Malonyl_transacylase_ACP-bd"/>
</dbReference>
<dbReference type="AlphaFoldDB" id="A0A494UGS5"/>
<dbReference type="Gene3D" id="3.30.70.250">
    <property type="entry name" value="Malonyl-CoA ACP transacylase, ACP-binding"/>
    <property type="match status" value="1"/>
</dbReference>
<dbReference type="InterPro" id="IPR004410">
    <property type="entry name" value="Malonyl_CoA-ACP_transAc_FabD"/>
</dbReference>
<dbReference type="Gene3D" id="3.40.366.10">
    <property type="entry name" value="Malonyl-Coenzyme A Acyl Carrier Protein, domain 2"/>
    <property type="match status" value="1"/>
</dbReference>
<evidence type="ECO:0000256" key="1">
    <source>
        <dbReference type="ARBA" id="ARBA00013258"/>
    </source>
</evidence>
<keyword evidence="2 7" id="KW-0808">Transferase</keyword>
<feature type="region of interest" description="Disordered" evidence="5">
    <location>
        <begin position="1"/>
        <end position="23"/>
    </location>
</feature>
<proteinExistence type="predicted"/>
<sequence length="390" mass="43240">MPIFWQGENATRSRPSRTAEKDDEKGLPMKVYVFPGQGAQQKGMGASLFDEFPDLTRAADSILGYSIKELCLEDPEGLLDRTQCTQPAMYVVNALSYYKKIRETGMVPDVVAGHSLGEYNALLAAEVFDFETGLRLVRKRGELMGRASGGGMAAVLNASEREIRTILAENGLDSVDLANFNTPSQIVISGRAEDIDAAKPLFQTGKHLFMPLRTSGAFHSRYMEPARAEFEEFLTGMNLSGPCIPVISNVTARAYEDHLVKESLTRQMVSAVRWSDSMEHLLEQPGVEFEEIGHGNVLTKLLAKIRREIKNTDKPLPEVSKKPENAGEMVRKWNERYAVGARFRSTTGNYGELETATAATVLFGHRAAVYMNGYRGYFDLRELEPVAAAQ</sequence>
<accession>A0A494UGS5</accession>
<evidence type="ECO:0000256" key="3">
    <source>
        <dbReference type="ARBA" id="ARBA00023315"/>
    </source>
</evidence>
<evidence type="ECO:0000313" key="7">
    <source>
        <dbReference type="EMBL" id="AYL34013.1"/>
    </source>
</evidence>
<dbReference type="Proteomes" id="UP000282170">
    <property type="component" value="Chromosome"/>
</dbReference>
<dbReference type="InterPro" id="IPR001227">
    <property type="entry name" value="Ac_transferase_dom_sf"/>
</dbReference>
<dbReference type="KEGG" id="sfug:CNQ36_00290"/>
<dbReference type="SMART" id="SM00827">
    <property type="entry name" value="PKS_AT"/>
    <property type="match status" value="1"/>
</dbReference>
<dbReference type="PANTHER" id="PTHR42681:SF1">
    <property type="entry name" value="MALONYL-COA-ACYL CARRIER PROTEIN TRANSACYLASE, MITOCHONDRIAL"/>
    <property type="match status" value="1"/>
</dbReference>
<dbReference type="InterPro" id="IPR016035">
    <property type="entry name" value="Acyl_Trfase/lysoPLipase"/>
</dbReference>
<evidence type="ECO:0000256" key="2">
    <source>
        <dbReference type="ARBA" id="ARBA00022679"/>
    </source>
</evidence>
<reference evidence="7 8" key="1">
    <citation type="submission" date="2017-09" db="EMBL/GenBank/DDBJ databases">
        <authorList>
            <person name="Zhang H."/>
            <person name="Hu S."/>
            <person name="Xu J."/>
            <person name="He Z."/>
        </authorList>
    </citation>
    <scope>NUCLEOTIDE SEQUENCE [LARGE SCALE GENOMIC DNA]</scope>
    <source>
        <strain evidence="7 8">TXX3120</strain>
    </source>
</reference>
<dbReference type="GO" id="GO:0005829">
    <property type="term" value="C:cytosol"/>
    <property type="evidence" value="ECO:0007669"/>
    <property type="project" value="TreeGrafter"/>
</dbReference>
<keyword evidence="8" id="KW-1185">Reference proteome</keyword>
<dbReference type="GO" id="GO:0004314">
    <property type="term" value="F:[acyl-carrier-protein] S-malonyltransferase activity"/>
    <property type="evidence" value="ECO:0007669"/>
    <property type="project" value="UniProtKB-EC"/>
</dbReference>
<dbReference type="NCBIfam" id="TIGR00128">
    <property type="entry name" value="fabD"/>
    <property type="match status" value="1"/>
</dbReference>
<evidence type="ECO:0000313" key="8">
    <source>
        <dbReference type="Proteomes" id="UP000282170"/>
    </source>
</evidence>
<keyword evidence="3" id="KW-0012">Acyltransferase</keyword>
<dbReference type="SUPFAM" id="SSF52151">
    <property type="entry name" value="FabD/lysophospholipase-like"/>
    <property type="match status" value="1"/>
</dbReference>
<name>A0A494UGS5_9ACTN</name>
<evidence type="ECO:0000256" key="5">
    <source>
        <dbReference type="SAM" id="MobiDB-lite"/>
    </source>
</evidence>
<comment type="catalytic activity">
    <reaction evidence="4">
        <text>holo-[ACP] + malonyl-CoA = malonyl-[ACP] + CoA</text>
        <dbReference type="Rhea" id="RHEA:41792"/>
        <dbReference type="Rhea" id="RHEA-COMP:9623"/>
        <dbReference type="Rhea" id="RHEA-COMP:9685"/>
        <dbReference type="ChEBI" id="CHEBI:57287"/>
        <dbReference type="ChEBI" id="CHEBI:57384"/>
        <dbReference type="ChEBI" id="CHEBI:64479"/>
        <dbReference type="ChEBI" id="CHEBI:78449"/>
        <dbReference type="EC" id="2.3.1.39"/>
    </reaction>
</comment>
<gene>
    <name evidence="7" type="primary">fabD</name>
    <name evidence="7" type="ORF">CNQ36_00290</name>
</gene>
<dbReference type="EMBL" id="CP023407">
    <property type="protein sequence ID" value="AYL34013.1"/>
    <property type="molecule type" value="Genomic_DNA"/>
</dbReference>
<dbReference type="InterPro" id="IPR050858">
    <property type="entry name" value="Mal-CoA-ACP_Trans/PKS_FabD"/>
</dbReference>
<dbReference type="GO" id="GO:0006633">
    <property type="term" value="P:fatty acid biosynthetic process"/>
    <property type="evidence" value="ECO:0007669"/>
    <property type="project" value="TreeGrafter"/>
</dbReference>
<dbReference type="InterPro" id="IPR014043">
    <property type="entry name" value="Acyl_transferase_dom"/>
</dbReference>
<evidence type="ECO:0000256" key="4">
    <source>
        <dbReference type="ARBA" id="ARBA00048462"/>
    </source>
</evidence>
<feature type="domain" description="Malonyl-CoA:ACP transacylase (MAT)" evidence="6">
    <location>
        <begin position="33"/>
        <end position="333"/>
    </location>
</feature>
<organism evidence="7 8">
    <name type="scientific">Streptomyces fungicidicus</name>
    <dbReference type="NCBI Taxonomy" id="68203"/>
    <lineage>
        <taxon>Bacteria</taxon>
        <taxon>Bacillati</taxon>
        <taxon>Actinomycetota</taxon>
        <taxon>Actinomycetes</taxon>
        <taxon>Kitasatosporales</taxon>
        <taxon>Streptomycetaceae</taxon>
        <taxon>Streptomyces</taxon>
    </lineage>
</organism>
<evidence type="ECO:0000259" key="6">
    <source>
        <dbReference type="SMART" id="SM00827"/>
    </source>
</evidence>
<dbReference type="PANTHER" id="PTHR42681">
    <property type="entry name" value="MALONYL-COA-ACYL CARRIER PROTEIN TRANSACYLASE, MITOCHONDRIAL"/>
    <property type="match status" value="1"/>
</dbReference>
<dbReference type="EC" id="2.3.1.39" evidence="1"/>
<dbReference type="Pfam" id="PF00698">
    <property type="entry name" value="Acyl_transf_1"/>
    <property type="match status" value="1"/>
</dbReference>